<dbReference type="GO" id="GO:1990063">
    <property type="term" value="C:Bam protein complex"/>
    <property type="evidence" value="ECO:0007669"/>
    <property type="project" value="TreeGrafter"/>
</dbReference>
<comment type="function">
    <text evidence="4">Part of the outer membrane protein assembly complex, which is involved in assembly and insertion of beta-barrel proteins into the outer membrane.</text>
</comment>
<protein>
    <recommendedName>
        <fullName evidence="4">Outer membrane protein assembly factor BamE</fullName>
    </recommendedName>
</protein>
<evidence type="ECO:0000256" key="1">
    <source>
        <dbReference type="ARBA" id="ARBA00022729"/>
    </source>
</evidence>
<proteinExistence type="inferred from homology"/>
<dbReference type="PROSITE" id="PS51257">
    <property type="entry name" value="PROKAR_LIPOPROTEIN"/>
    <property type="match status" value="1"/>
</dbReference>
<comment type="similarity">
    <text evidence="4">Belongs to the BamE family.</text>
</comment>
<gene>
    <name evidence="4" type="primary">bamE</name>
    <name evidence="6" type="ORF">A1D18_05575</name>
</gene>
<keyword evidence="4" id="KW-0564">Palmitate</keyword>
<evidence type="ECO:0000313" key="7">
    <source>
        <dbReference type="Proteomes" id="UP000183924"/>
    </source>
</evidence>
<dbReference type="GO" id="GO:0043165">
    <property type="term" value="P:Gram-negative-bacterium-type cell outer membrane assembly"/>
    <property type="evidence" value="ECO:0007669"/>
    <property type="project" value="UniProtKB-UniRule"/>
</dbReference>
<comment type="subcellular location">
    <subcellularLocation>
        <location evidence="4">Cell outer membrane</location>
        <topology evidence="4">Lipid-anchor</topology>
    </subcellularLocation>
</comment>
<accession>A0A1J8NGL8</accession>
<feature type="domain" description="Outer membrane protein assembly factor BamE" evidence="5">
    <location>
        <begin position="28"/>
        <end position="96"/>
    </location>
</feature>
<dbReference type="PANTHER" id="PTHR37482">
    <property type="entry name" value="OUTER MEMBRANE PROTEIN ASSEMBLY FACTOR BAME"/>
    <property type="match status" value="1"/>
</dbReference>
<keyword evidence="3 4" id="KW-0998">Cell outer membrane</keyword>
<name>A0A1J8NGL8_9COXI</name>
<dbReference type="GO" id="GO:0030674">
    <property type="term" value="F:protein-macromolecule adaptor activity"/>
    <property type="evidence" value="ECO:0007669"/>
    <property type="project" value="TreeGrafter"/>
</dbReference>
<dbReference type="InterPro" id="IPR037873">
    <property type="entry name" value="BamE-like"/>
</dbReference>
<dbReference type="AlphaFoldDB" id="A0A1J8NGL8"/>
<organism evidence="6 7">
    <name type="scientific">Candidatus Rickettsiella isopodorum</name>
    <dbReference type="NCBI Taxonomy" id="1225476"/>
    <lineage>
        <taxon>Bacteria</taxon>
        <taxon>Pseudomonadati</taxon>
        <taxon>Pseudomonadota</taxon>
        <taxon>Gammaproteobacteria</taxon>
        <taxon>Legionellales</taxon>
        <taxon>Coxiellaceae</taxon>
        <taxon>Rickettsiella</taxon>
    </lineage>
</organism>
<comment type="caution">
    <text evidence="6">The sequence shown here is derived from an EMBL/GenBank/DDBJ whole genome shotgun (WGS) entry which is preliminary data.</text>
</comment>
<dbReference type="RefSeq" id="WP_084028759.1">
    <property type="nucleotide sequence ID" value="NZ_LUKY01000033.1"/>
</dbReference>
<dbReference type="HAMAP" id="MF_00925">
    <property type="entry name" value="OM_assembly_BamE"/>
    <property type="match status" value="1"/>
</dbReference>
<dbReference type="InterPro" id="IPR026592">
    <property type="entry name" value="BamE"/>
</dbReference>
<dbReference type="OrthoDB" id="9808250at2"/>
<dbReference type="GO" id="GO:0051205">
    <property type="term" value="P:protein insertion into membrane"/>
    <property type="evidence" value="ECO:0007669"/>
    <property type="project" value="UniProtKB-UniRule"/>
</dbReference>
<evidence type="ECO:0000259" key="5">
    <source>
        <dbReference type="Pfam" id="PF04355"/>
    </source>
</evidence>
<reference evidence="6 7" key="1">
    <citation type="submission" date="2016-03" db="EMBL/GenBank/DDBJ databases">
        <title>Comparative genomics of Rickettsiella.</title>
        <authorList>
            <person name="Chandler C."/>
            <person name="Wang Y."/>
        </authorList>
    </citation>
    <scope>NUCLEOTIDE SEQUENCE [LARGE SCALE GENOMIC DNA]</scope>
    <source>
        <strain evidence="6 7">RCFS May 2013</strain>
    </source>
</reference>
<evidence type="ECO:0000256" key="4">
    <source>
        <dbReference type="HAMAP-Rule" id="MF_00925"/>
    </source>
</evidence>
<keyword evidence="4" id="KW-0449">Lipoprotein</keyword>
<dbReference type="PANTHER" id="PTHR37482:SF1">
    <property type="entry name" value="OUTER MEMBRANE PROTEIN ASSEMBLY FACTOR BAME"/>
    <property type="match status" value="1"/>
</dbReference>
<evidence type="ECO:0000256" key="2">
    <source>
        <dbReference type="ARBA" id="ARBA00023136"/>
    </source>
</evidence>
<dbReference type="EMBL" id="LUKY01000033">
    <property type="protein sequence ID" value="OIZ94312.1"/>
    <property type="molecule type" value="Genomic_DNA"/>
</dbReference>
<sequence>MKKLFLSVLLTLVISGCHIVYRPDIQQGNILQQSTIDQLELGMTKEQVRYLLGSCVLQAPFQPDRQDYIYFFQPGHSEPIQRRVTLIFSNGRLQHIEKSVLN</sequence>
<comment type="subunit">
    <text evidence="4">Part of the Bam complex.</text>
</comment>
<evidence type="ECO:0000313" key="6">
    <source>
        <dbReference type="EMBL" id="OIZ94312.1"/>
    </source>
</evidence>
<dbReference type="Proteomes" id="UP000183924">
    <property type="component" value="Unassembled WGS sequence"/>
</dbReference>
<keyword evidence="2 4" id="KW-0472">Membrane</keyword>
<evidence type="ECO:0000256" key="3">
    <source>
        <dbReference type="ARBA" id="ARBA00023237"/>
    </source>
</evidence>
<dbReference type="Gene3D" id="3.30.1450.10">
    <property type="match status" value="1"/>
</dbReference>
<keyword evidence="7" id="KW-1185">Reference proteome</keyword>
<keyword evidence="1 4" id="KW-0732">Signal</keyword>
<dbReference type="InterPro" id="IPR007450">
    <property type="entry name" value="BamE_dom"/>
</dbReference>
<dbReference type="STRING" id="1225476.A1D18_05575"/>
<dbReference type="Pfam" id="PF04355">
    <property type="entry name" value="BamE"/>
    <property type="match status" value="1"/>
</dbReference>